<sequence>MFSASNATNSTINQSSSTRNTVSPLEIIAVILTALPTIIGNNLIVFTFFKNYKMRTVTNNFVINMCIADVMSVVADIFFLLVQLVYKDLFHQPVFCRISIFLNRFLMNVVVVSMVAISVDRYINLVQNSLRRPTRKHLVVILSYVWLHGFVTSLPWDLFFSTVYSDVALEVCKRFPQPYLDPTAMTTLSYITKTVTVLLPYAGIIWVFAQVAMSARRRRSIQVQDTVLVNPQAARLTLPFLGTVAWAMVTQKTIFSPSIDMMVFFLFRLQGALLPVLYLLRNRFIFDFLSRRCFCFRSTDRIREKRSIKRTKQTNRYKIFYTARVQKELSLAFTDITTVKFEEFTTQTKNDSKVIIVKEESTADTDSPSDRFNDNVYAVHTEPIRSGITLQKTHINKFLEK</sequence>
<dbReference type="EnsemblMetazoa" id="XM_028659690.1">
    <property type="protein sequence ID" value="XP_028515491.1"/>
    <property type="gene ID" value="LOC110241068"/>
</dbReference>
<evidence type="ECO:0000256" key="3">
    <source>
        <dbReference type="ARBA" id="ARBA00022692"/>
    </source>
</evidence>
<feature type="transmembrane region" description="Helical" evidence="9">
    <location>
        <begin position="61"/>
        <end position="86"/>
    </location>
</feature>
<evidence type="ECO:0000313" key="12">
    <source>
        <dbReference type="Proteomes" id="UP000887567"/>
    </source>
</evidence>
<evidence type="ECO:0000256" key="5">
    <source>
        <dbReference type="ARBA" id="ARBA00023040"/>
    </source>
</evidence>
<protein>
    <recommendedName>
        <fullName evidence="10">G-protein coupled receptors family 1 profile domain-containing protein</fullName>
    </recommendedName>
</protein>
<keyword evidence="12" id="KW-1185">Reference proteome</keyword>
<evidence type="ECO:0000256" key="7">
    <source>
        <dbReference type="ARBA" id="ARBA00023170"/>
    </source>
</evidence>
<evidence type="ECO:0000256" key="9">
    <source>
        <dbReference type="SAM" id="Phobius"/>
    </source>
</evidence>
<keyword evidence="7" id="KW-0675">Receptor</keyword>
<dbReference type="Gene3D" id="1.20.1070.10">
    <property type="entry name" value="Rhodopsin 7-helix transmembrane proteins"/>
    <property type="match status" value="1"/>
</dbReference>
<evidence type="ECO:0000256" key="8">
    <source>
        <dbReference type="ARBA" id="ARBA00023224"/>
    </source>
</evidence>
<evidence type="ECO:0000256" key="6">
    <source>
        <dbReference type="ARBA" id="ARBA00023136"/>
    </source>
</evidence>
<keyword evidence="8" id="KW-0807">Transducer</keyword>
<comment type="subcellular location">
    <subcellularLocation>
        <location evidence="1">Cell membrane</location>
        <topology evidence="1">Multi-pass membrane protein</topology>
    </subcellularLocation>
</comment>
<evidence type="ECO:0000256" key="2">
    <source>
        <dbReference type="ARBA" id="ARBA00022475"/>
    </source>
</evidence>
<dbReference type="PANTHER" id="PTHR22752">
    <property type="entry name" value="G PROTEIN-COUPLED RECEPTOR"/>
    <property type="match status" value="1"/>
</dbReference>
<keyword evidence="6 9" id="KW-0472">Membrane</keyword>
<dbReference type="GO" id="GO:0004930">
    <property type="term" value="F:G protein-coupled receptor activity"/>
    <property type="evidence" value="ECO:0007669"/>
    <property type="project" value="UniProtKB-KW"/>
</dbReference>
<feature type="transmembrane region" description="Helical" evidence="9">
    <location>
        <begin position="98"/>
        <end position="117"/>
    </location>
</feature>
<dbReference type="PROSITE" id="PS50262">
    <property type="entry name" value="G_PROTEIN_RECEP_F1_2"/>
    <property type="match status" value="1"/>
</dbReference>
<dbReference type="InterPro" id="IPR000276">
    <property type="entry name" value="GPCR_Rhodpsn"/>
</dbReference>
<dbReference type="PRINTS" id="PR00237">
    <property type="entry name" value="GPCRRHODOPSN"/>
</dbReference>
<evidence type="ECO:0000313" key="11">
    <source>
        <dbReference type="EnsemblMetazoa" id="XP_028515491.1"/>
    </source>
</evidence>
<evidence type="ECO:0000256" key="4">
    <source>
        <dbReference type="ARBA" id="ARBA00022989"/>
    </source>
</evidence>
<proteinExistence type="predicted"/>
<dbReference type="RefSeq" id="XP_028515491.1">
    <property type="nucleotide sequence ID" value="XM_028659690.1"/>
</dbReference>
<feature type="transmembrane region" description="Helical" evidence="9">
    <location>
        <begin position="261"/>
        <end position="280"/>
    </location>
</feature>
<organism evidence="11 12">
    <name type="scientific">Exaiptasia diaphana</name>
    <name type="common">Tropical sea anemone</name>
    <name type="synonym">Aiptasia pulchella</name>
    <dbReference type="NCBI Taxonomy" id="2652724"/>
    <lineage>
        <taxon>Eukaryota</taxon>
        <taxon>Metazoa</taxon>
        <taxon>Cnidaria</taxon>
        <taxon>Anthozoa</taxon>
        <taxon>Hexacorallia</taxon>
        <taxon>Actiniaria</taxon>
        <taxon>Aiptasiidae</taxon>
        <taxon>Exaiptasia</taxon>
    </lineage>
</organism>
<name>A0A913YMN0_EXADI</name>
<dbReference type="AlphaFoldDB" id="A0A913YMN0"/>
<dbReference type="InterPro" id="IPR017452">
    <property type="entry name" value="GPCR_Rhodpsn_7TM"/>
</dbReference>
<keyword evidence="5" id="KW-0297">G-protein coupled receptor</keyword>
<feature type="transmembrane region" description="Helical" evidence="9">
    <location>
        <begin position="190"/>
        <end position="212"/>
    </location>
</feature>
<dbReference type="Proteomes" id="UP000887567">
    <property type="component" value="Unplaced"/>
</dbReference>
<feature type="domain" description="G-protein coupled receptors family 1 profile" evidence="10">
    <location>
        <begin position="40"/>
        <end position="278"/>
    </location>
</feature>
<keyword evidence="4 9" id="KW-1133">Transmembrane helix</keyword>
<feature type="transmembrane region" description="Helical" evidence="9">
    <location>
        <begin position="233"/>
        <end position="249"/>
    </location>
</feature>
<evidence type="ECO:0000256" key="1">
    <source>
        <dbReference type="ARBA" id="ARBA00004651"/>
    </source>
</evidence>
<dbReference type="CDD" id="cd00637">
    <property type="entry name" value="7tm_classA_rhodopsin-like"/>
    <property type="match status" value="1"/>
</dbReference>
<dbReference type="SUPFAM" id="SSF81321">
    <property type="entry name" value="Family A G protein-coupled receptor-like"/>
    <property type="match status" value="1"/>
</dbReference>
<feature type="transmembrane region" description="Helical" evidence="9">
    <location>
        <begin position="27"/>
        <end position="49"/>
    </location>
</feature>
<dbReference type="GeneID" id="110241068"/>
<feature type="transmembrane region" description="Helical" evidence="9">
    <location>
        <begin position="138"/>
        <end position="156"/>
    </location>
</feature>
<reference evidence="11" key="1">
    <citation type="submission" date="2022-11" db="UniProtKB">
        <authorList>
            <consortium name="EnsemblMetazoa"/>
        </authorList>
    </citation>
    <scope>IDENTIFICATION</scope>
</reference>
<accession>A0A913YMN0</accession>
<evidence type="ECO:0000259" key="10">
    <source>
        <dbReference type="PROSITE" id="PS50262"/>
    </source>
</evidence>
<dbReference type="Pfam" id="PF00001">
    <property type="entry name" value="7tm_1"/>
    <property type="match status" value="1"/>
</dbReference>
<keyword evidence="2" id="KW-1003">Cell membrane</keyword>
<dbReference type="PANTHER" id="PTHR22752:SF1">
    <property type="entry name" value="G-PROTEIN COUPLED RECEPTOR 176"/>
    <property type="match status" value="1"/>
</dbReference>
<dbReference type="GO" id="GO:0005886">
    <property type="term" value="C:plasma membrane"/>
    <property type="evidence" value="ECO:0007669"/>
    <property type="project" value="UniProtKB-SubCell"/>
</dbReference>
<keyword evidence="3 9" id="KW-0812">Transmembrane</keyword>